<proteinExistence type="predicted"/>
<comment type="caution">
    <text evidence="2">The sequence shown here is derived from an EMBL/GenBank/DDBJ whole genome shotgun (WGS) entry which is preliminary data.</text>
</comment>
<sequence>MTRIAYLGAPLLLLGYGVAHLIDGLDGSHGPGPAWTIGHLLFLASMLLFVAVLFAMRAALPGGRAARGIAAGAVAVGVVGLIAFIRGIAVDLIVGLRSADRPAMNRLYPHYDSFPGGLPKGLTSALSTLGPVFLMIGLLTLSIQLAALRPRRLRWWSPVLAAAGFAAISAELDLLPLGGLLLLLALAPLARRVPAAGAAGATDAGQPTRAGAAS</sequence>
<evidence type="ECO:0000256" key="1">
    <source>
        <dbReference type="SAM" id="Phobius"/>
    </source>
</evidence>
<dbReference type="EMBL" id="BAABJQ010000020">
    <property type="protein sequence ID" value="GAA5194163.1"/>
    <property type="molecule type" value="Genomic_DNA"/>
</dbReference>
<protein>
    <submittedName>
        <fullName evidence="2">Uncharacterized protein</fullName>
    </submittedName>
</protein>
<accession>A0ABP9SET7</accession>
<keyword evidence="1" id="KW-0472">Membrane</keyword>
<name>A0ABP9SET7_9ACTN</name>
<keyword evidence="1" id="KW-0812">Transmembrane</keyword>
<feature type="transmembrane region" description="Helical" evidence="1">
    <location>
        <begin position="68"/>
        <end position="89"/>
    </location>
</feature>
<evidence type="ECO:0000313" key="2">
    <source>
        <dbReference type="EMBL" id="GAA5194163.1"/>
    </source>
</evidence>
<dbReference type="RefSeq" id="WP_345634903.1">
    <property type="nucleotide sequence ID" value="NZ_BAABJQ010000020.1"/>
</dbReference>
<dbReference type="Proteomes" id="UP001501570">
    <property type="component" value="Unassembled WGS sequence"/>
</dbReference>
<reference evidence="3" key="1">
    <citation type="journal article" date="2019" name="Int. J. Syst. Evol. Microbiol.">
        <title>The Global Catalogue of Microorganisms (GCM) 10K type strain sequencing project: providing services to taxonomists for standard genome sequencing and annotation.</title>
        <authorList>
            <consortium name="The Broad Institute Genomics Platform"/>
            <consortium name="The Broad Institute Genome Sequencing Center for Infectious Disease"/>
            <person name="Wu L."/>
            <person name="Ma J."/>
        </authorList>
    </citation>
    <scope>NUCLEOTIDE SEQUENCE [LARGE SCALE GENOMIC DNA]</scope>
    <source>
        <strain evidence="3">JCM 18304</strain>
    </source>
</reference>
<gene>
    <name evidence="2" type="ORF">GCM10023322_57920</name>
</gene>
<feature type="transmembrane region" description="Helical" evidence="1">
    <location>
        <begin position="35"/>
        <end position="56"/>
    </location>
</feature>
<feature type="transmembrane region" description="Helical" evidence="1">
    <location>
        <begin position="128"/>
        <end position="148"/>
    </location>
</feature>
<evidence type="ECO:0000313" key="3">
    <source>
        <dbReference type="Proteomes" id="UP001501570"/>
    </source>
</evidence>
<organism evidence="2 3">
    <name type="scientific">Rugosimonospora acidiphila</name>
    <dbReference type="NCBI Taxonomy" id="556531"/>
    <lineage>
        <taxon>Bacteria</taxon>
        <taxon>Bacillati</taxon>
        <taxon>Actinomycetota</taxon>
        <taxon>Actinomycetes</taxon>
        <taxon>Micromonosporales</taxon>
        <taxon>Micromonosporaceae</taxon>
        <taxon>Rugosimonospora</taxon>
    </lineage>
</organism>
<feature type="transmembrane region" description="Helical" evidence="1">
    <location>
        <begin position="160"/>
        <end position="187"/>
    </location>
</feature>
<keyword evidence="1" id="KW-1133">Transmembrane helix</keyword>
<keyword evidence="3" id="KW-1185">Reference proteome</keyword>